<dbReference type="Proteomes" id="UP001501940">
    <property type="component" value="Chromosome 3"/>
</dbReference>
<dbReference type="GO" id="GO:0043005">
    <property type="term" value="C:neuron projection"/>
    <property type="evidence" value="ECO:0007669"/>
    <property type="project" value="TreeGrafter"/>
</dbReference>
<dbReference type="GO" id="GO:0045022">
    <property type="term" value="P:early endosome to late endosome transport"/>
    <property type="evidence" value="ECO:0007669"/>
    <property type="project" value="TreeGrafter"/>
</dbReference>
<dbReference type="Gene3D" id="1.20.1050.80">
    <property type="entry name" value="VPS9 domain"/>
    <property type="match status" value="1"/>
</dbReference>
<keyword evidence="4" id="KW-1185">Reference proteome</keyword>
<dbReference type="Ensembl" id="ENSAOCT00000079788.1">
    <property type="protein sequence ID" value="ENSAOCP00000036749.1"/>
    <property type="gene ID" value="ENSAOCG00000016477.2"/>
</dbReference>
<evidence type="ECO:0000256" key="1">
    <source>
        <dbReference type="PROSITE-ProRule" id="PRU00023"/>
    </source>
</evidence>
<gene>
    <name evidence="3" type="primary">ANKRD27</name>
</gene>
<protein>
    <recommendedName>
        <fullName evidence="2">VPS9 domain-containing protein</fullName>
    </recommendedName>
</protein>
<dbReference type="SMART" id="SM00167">
    <property type="entry name" value="VPS9"/>
    <property type="match status" value="1"/>
</dbReference>
<evidence type="ECO:0000259" key="2">
    <source>
        <dbReference type="PROSITE" id="PS51205"/>
    </source>
</evidence>
<proteinExistence type="predicted"/>
<evidence type="ECO:0000313" key="4">
    <source>
        <dbReference type="Proteomes" id="UP001501940"/>
    </source>
</evidence>
<dbReference type="GO" id="GO:0048812">
    <property type="term" value="P:neuron projection morphogenesis"/>
    <property type="evidence" value="ECO:0007669"/>
    <property type="project" value="TreeGrafter"/>
</dbReference>
<reference evidence="3" key="2">
    <citation type="submission" date="2025-08" db="UniProtKB">
        <authorList>
            <consortium name="Ensembl"/>
        </authorList>
    </citation>
    <scope>IDENTIFICATION</scope>
</reference>
<accession>A0AAQ5X8A7</accession>
<evidence type="ECO:0000313" key="3">
    <source>
        <dbReference type="Ensembl" id="ENSAOCP00000036749.1"/>
    </source>
</evidence>
<dbReference type="GO" id="GO:0000149">
    <property type="term" value="F:SNARE binding"/>
    <property type="evidence" value="ECO:0007669"/>
    <property type="project" value="TreeGrafter"/>
</dbReference>
<dbReference type="PANTHER" id="PTHR24170">
    <property type="entry name" value="ANKYRIN REPEAT DOMAIN-CONTAINING PROTEIN 27"/>
    <property type="match status" value="1"/>
</dbReference>
<dbReference type="GO" id="GO:0097422">
    <property type="term" value="C:tubular endosome"/>
    <property type="evidence" value="ECO:0007669"/>
    <property type="project" value="TreeGrafter"/>
</dbReference>
<dbReference type="Pfam" id="PF02204">
    <property type="entry name" value="VPS9"/>
    <property type="match status" value="1"/>
</dbReference>
<feature type="repeat" description="ANK" evidence="1">
    <location>
        <begin position="719"/>
        <end position="751"/>
    </location>
</feature>
<dbReference type="InterPro" id="IPR002110">
    <property type="entry name" value="Ankyrin_rpt"/>
</dbReference>
<dbReference type="PANTHER" id="PTHR24170:SF2">
    <property type="entry name" value="ANKYRIN REPEAT DOMAIN-CONTAINING PROTEIN 27"/>
    <property type="match status" value="1"/>
</dbReference>
<dbReference type="InterPro" id="IPR051248">
    <property type="entry name" value="UPF0507/Ank_repeat_27"/>
</dbReference>
<feature type="repeat" description="ANK" evidence="1">
    <location>
        <begin position="488"/>
        <end position="509"/>
    </location>
</feature>
<feature type="domain" description="VPS9" evidence="2">
    <location>
        <begin position="181"/>
        <end position="333"/>
    </location>
</feature>
<dbReference type="InterPro" id="IPR037191">
    <property type="entry name" value="VPS9_dom_sf"/>
</dbReference>
<dbReference type="GeneTree" id="ENSGT00940000157021"/>
<dbReference type="CDD" id="cd22885">
    <property type="entry name" value="ANKRD27_zf1"/>
    <property type="match status" value="1"/>
</dbReference>
<dbReference type="InterPro" id="IPR003123">
    <property type="entry name" value="VPS9"/>
</dbReference>
<dbReference type="CDD" id="cd22886">
    <property type="entry name" value="ANKRD27_zf2"/>
    <property type="match status" value="1"/>
</dbReference>
<dbReference type="PROSITE" id="PS50297">
    <property type="entry name" value="ANK_REP_REGION"/>
    <property type="match status" value="8"/>
</dbReference>
<dbReference type="InterPro" id="IPR036770">
    <property type="entry name" value="Ankyrin_rpt-contain_sf"/>
</dbReference>
<dbReference type="Gene3D" id="1.25.40.20">
    <property type="entry name" value="Ankyrin repeat-containing domain"/>
    <property type="match status" value="2"/>
</dbReference>
<name>A0AAQ5X8A7_AMPOC</name>
<dbReference type="Pfam" id="PF12796">
    <property type="entry name" value="Ank_2"/>
    <property type="match status" value="3"/>
</dbReference>
<dbReference type="GO" id="GO:0005085">
    <property type="term" value="F:guanyl-nucleotide exchange factor activity"/>
    <property type="evidence" value="ECO:0007669"/>
    <property type="project" value="TreeGrafter"/>
</dbReference>
<dbReference type="SUPFAM" id="SSF109993">
    <property type="entry name" value="VPS9 domain"/>
    <property type="match status" value="1"/>
</dbReference>
<dbReference type="Pfam" id="PF00023">
    <property type="entry name" value="Ank"/>
    <property type="match status" value="1"/>
</dbReference>
<feature type="repeat" description="ANK" evidence="1">
    <location>
        <begin position="686"/>
        <end position="718"/>
    </location>
</feature>
<dbReference type="PROSITE" id="PS51205">
    <property type="entry name" value="VPS9"/>
    <property type="match status" value="1"/>
</dbReference>
<feature type="repeat" description="ANK" evidence="1">
    <location>
        <begin position="524"/>
        <end position="556"/>
    </location>
</feature>
<organism evidence="3 4">
    <name type="scientific">Amphiprion ocellaris</name>
    <name type="common">Clown anemonefish</name>
    <dbReference type="NCBI Taxonomy" id="80972"/>
    <lineage>
        <taxon>Eukaryota</taxon>
        <taxon>Metazoa</taxon>
        <taxon>Chordata</taxon>
        <taxon>Craniata</taxon>
        <taxon>Vertebrata</taxon>
        <taxon>Euteleostomi</taxon>
        <taxon>Actinopterygii</taxon>
        <taxon>Neopterygii</taxon>
        <taxon>Teleostei</taxon>
        <taxon>Neoteleostei</taxon>
        <taxon>Acanthomorphata</taxon>
        <taxon>Ovalentaria</taxon>
        <taxon>Pomacentridae</taxon>
        <taxon>Amphiprion</taxon>
    </lineage>
</organism>
<dbReference type="SMART" id="SM00248">
    <property type="entry name" value="ANK"/>
    <property type="match status" value="10"/>
</dbReference>
<reference evidence="3" key="3">
    <citation type="submission" date="2025-09" db="UniProtKB">
        <authorList>
            <consortium name="Ensembl"/>
        </authorList>
    </citation>
    <scope>IDENTIFICATION</scope>
</reference>
<dbReference type="GO" id="GO:0005886">
    <property type="term" value="C:plasma membrane"/>
    <property type="evidence" value="ECO:0007669"/>
    <property type="project" value="TreeGrafter"/>
</dbReference>
<feature type="repeat" description="ANK" evidence="1">
    <location>
        <begin position="455"/>
        <end position="487"/>
    </location>
</feature>
<dbReference type="GO" id="GO:0005769">
    <property type="term" value="C:early endosome"/>
    <property type="evidence" value="ECO:0007669"/>
    <property type="project" value="TreeGrafter"/>
</dbReference>
<dbReference type="SUPFAM" id="SSF48403">
    <property type="entry name" value="Ankyrin repeat"/>
    <property type="match status" value="2"/>
</dbReference>
<feature type="repeat" description="ANK" evidence="1">
    <location>
        <begin position="752"/>
        <end position="784"/>
    </location>
</feature>
<dbReference type="PRINTS" id="PR01415">
    <property type="entry name" value="ANKYRIN"/>
</dbReference>
<dbReference type="PROSITE" id="PS50088">
    <property type="entry name" value="ANK_REPEAT"/>
    <property type="match status" value="8"/>
</dbReference>
<dbReference type="GO" id="GO:0005770">
    <property type="term" value="C:late endosome"/>
    <property type="evidence" value="ECO:0007669"/>
    <property type="project" value="TreeGrafter"/>
</dbReference>
<dbReference type="AlphaFoldDB" id="A0AAQ5X8A7"/>
<feature type="repeat" description="ANK" evidence="1">
    <location>
        <begin position="422"/>
        <end position="454"/>
    </location>
</feature>
<sequence length="835" mass="92662">MKLMSEEGDENPDLLLLMAVYDENILKNPFYLALEKQRPDLCSRVAELHGIVLVPCCGSLTVSSYSDSHFDSYVLQAVDNGYQSADGKEVRIQDRQVQLGFGSSSPVSVPILFEETFYNDQEQSYSILCISRPMEVDPSPAEVSSPPPYCLKSLEDVREFLGRHAQKLDKFIQSFCQAFKEQERKGLRHHIMYVHHGIHDLIFNFVGTLEASQDAAFNKTTRSLQELQQKDLGVKPKFWLVQHITASKHNMLFSVTKCVPSSAVSIEAVSADDLLSVVLYLLVKTEIPNWMANLSYIRNFCFSHSSKDELSYCLSTFEAAVEYINLGKLQDTHSGSGELNDKALFKERMSLLSQSAATPIHCLFEHIANGNETEVERLLSEGEGDEDVRMCHPLCSCDLCDLQLSGRLNDPSIITPFSRDDRGYTPLHVAAICGQAQLIDILVHKGAPVNATDYHALTPLHLACQRGYQGVTLLLLHYKANADAQDNNSNTPLHLACMYGHEDCVKALVYYDVQTCHLDLQNDKGDTALHMGARWGYEGIIQVLLENGASTHILNKSKESPLQCALNSKVSNTHTVERRRQTVEKLLRAVADDDVEMVRYLLEWMDEDEEDEGDIRSEALLCHPLCQCPDCAPTQKLSVSQAGVLGVNSCNVDGFTPLHVAALHGHAALAALLIRHGASVNARTNQSATPLHLASQNSHIQVVRFLLECNAKLNKKDQYGNTPLIHACLRGNLETATTLLQSNAQVNIANLQGNTALHEAVRGGHQPLVELLLRGGASSGLRNKRQRTPLDCAYELGGKVLPYLHCRDSRLTHAGFKAELQHILVISSFYIISDD</sequence>
<reference evidence="3 4" key="1">
    <citation type="submission" date="2022-01" db="EMBL/GenBank/DDBJ databases">
        <title>A chromosome-scale genome assembly of the false clownfish, Amphiprion ocellaris.</title>
        <authorList>
            <person name="Ryu T."/>
        </authorList>
    </citation>
    <scope>NUCLEOTIDE SEQUENCE [LARGE SCALE GENOMIC DNA]</scope>
</reference>
<feature type="repeat" description="ANK" evidence="1">
    <location>
        <begin position="653"/>
        <end position="685"/>
    </location>
</feature>
<dbReference type="GO" id="GO:0030133">
    <property type="term" value="C:transport vesicle"/>
    <property type="evidence" value="ECO:0007669"/>
    <property type="project" value="TreeGrafter"/>
</dbReference>
<dbReference type="FunFam" id="1.25.40.20:FF:000065">
    <property type="entry name" value="Ankyrin repeat domain-containing protein 27"/>
    <property type="match status" value="1"/>
</dbReference>
<keyword evidence="1" id="KW-0040">ANK repeat</keyword>